<reference evidence="2 3" key="1">
    <citation type="submission" date="2016-11" db="EMBL/GenBank/DDBJ databases">
        <title>Draft Genome Sequences of Nine Cyanobacterial Strains from Diverse Habitats.</title>
        <authorList>
            <person name="Zhu T."/>
            <person name="Hou S."/>
            <person name="Lu X."/>
            <person name="Hess W.R."/>
        </authorList>
    </citation>
    <scope>NUCLEOTIDE SEQUENCE [LARGE SCALE GENOMIC DNA]</scope>
    <source>
        <strain evidence="2 3">NIES-592</strain>
    </source>
</reference>
<feature type="region of interest" description="Disordered" evidence="1">
    <location>
        <begin position="113"/>
        <end position="137"/>
    </location>
</feature>
<accession>A0A1U7GYC2</accession>
<dbReference type="AlphaFoldDB" id="A0A1U7GYC2"/>
<proteinExistence type="predicted"/>
<keyword evidence="3" id="KW-1185">Reference proteome</keyword>
<dbReference type="Proteomes" id="UP000186391">
    <property type="component" value="Unassembled WGS sequence"/>
</dbReference>
<evidence type="ECO:0000256" key="1">
    <source>
        <dbReference type="SAM" id="MobiDB-lite"/>
    </source>
</evidence>
<comment type="caution">
    <text evidence="2">The sequence shown here is derived from an EMBL/GenBank/DDBJ whole genome shotgun (WGS) entry which is preliminary data.</text>
</comment>
<sequence>MANNEAYKKGADTSDRVRENKYDPHIVPAETAARKEREGDLFKTLPTENREANATTDDQTHPGDSIRTTDGYTVDKEGLLNNYAVEPEMYYEVPGDARQQAEEDTAHRVEELTEINEDKQGELTMEGDKRGKGPGVV</sequence>
<dbReference type="Pfam" id="PF26394">
    <property type="entry name" value="Psb34"/>
    <property type="match status" value="1"/>
</dbReference>
<protein>
    <submittedName>
        <fullName evidence="2">Uncharacterized protein</fullName>
    </submittedName>
</protein>
<dbReference type="RefSeq" id="WP_073556160.1">
    <property type="nucleotide sequence ID" value="NZ_MRCA01000007.1"/>
</dbReference>
<gene>
    <name evidence="2" type="ORF">NIES592_14945</name>
</gene>
<name>A0A1U7GYC2_9CYAN</name>
<feature type="compositionally biased region" description="Basic and acidic residues" evidence="1">
    <location>
        <begin position="113"/>
        <end position="131"/>
    </location>
</feature>
<organism evidence="2 3">
    <name type="scientific">Fischerella major NIES-592</name>
    <dbReference type="NCBI Taxonomy" id="210994"/>
    <lineage>
        <taxon>Bacteria</taxon>
        <taxon>Bacillati</taxon>
        <taxon>Cyanobacteriota</taxon>
        <taxon>Cyanophyceae</taxon>
        <taxon>Nostocales</taxon>
        <taxon>Hapalosiphonaceae</taxon>
        <taxon>Fischerella</taxon>
    </lineage>
</organism>
<dbReference type="EMBL" id="MRCA01000007">
    <property type="protein sequence ID" value="OKH13358.1"/>
    <property type="molecule type" value="Genomic_DNA"/>
</dbReference>
<dbReference type="InterPro" id="IPR048028">
    <property type="entry name" value="Psb34-like"/>
</dbReference>
<feature type="compositionally biased region" description="Basic and acidic residues" evidence="1">
    <location>
        <begin position="1"/>
        <end position="24"/>
    </location>
</feature>
<dbReference type="OrthoDB" id="571921at2"/>
<evidence type="ECO:0000313" key="2">
    <source>
        <dbReference type="EMBL" id="OKH13358.1"/>
    </source>
</evidence>
<evidence type="ECO:0000313" key="3">
    <source>
        <dbReference type="Proteomes" id="UP000186391"/>
    </source>
</evidence>
<feature type="compositionally biased region" description="Basic and acidic residues" evidence="1">
    <location>
        <begin position="32"/>
        <end position="41"/>
    </location>
</feature>
<feature type="region of interest" description="Disordered" evidence="1">
    <location>
        <begin position="1"/>
        <end position="73"/>
    </location>
</feature>